<proteinExistence type="predicted"/>
<comment type="caution">
    <text evidence="3">The sequence shown here is derived from an EMBL/GenBank/DDBJ whole genome shotgun (WGS) entry which is preliminary data.</text>
</comment>
<dbReference type="AlphaFoldDB" id="A0AAD9JDT9"/>
<dbReference type="GO" id="GO:0003723">
    <property type="term" value="F:RNA binding"/>
    <property type="evidence" value="ECO:0007669"/>
    <property type="project" value="UniProtKB-UniRule"/>
</dbReference>
<evidence type="ECO:0000256" key="1">
    <source>
        <dbReference type="PROSITE-ProRule" id="PRU00117"/>
    </source>
</evidence>
<dbReference type="InterPro" id="IPR004088">
    <property type="entry name" value="KH_dom_type_1"/>
</dbReference>
<dbReference type="Pfam" id="PF00013">
    <property type="entry name" value="KH_1"/>
    <property type="match status" value="1"/>
</dbReference>
<gene>
    <name evidence="3" type="ORF">LSH36_389g02036</name>
</gene>
<feature type="non-terminal residue" evidence="3">
    <location>
        <position position="1"/>
    </location>
</feature>
<keyword evidence="1" id="KW-0694">RNA-binding</keyword>
<organism evidence="3 4">
    <name type="scientific">Paralvinella palmiformis</name>
    <dbReference type="NCBI Taxonomy" id="53620"/>
    <lineage>
        <taxon>Eukaryota</taxon>
        <taxon>Metazoa</taxon>
        <taxon>Spiralia</taxon>
        <taxon>Lophotrochozoa</taxon>
        <taxon>Annelida</taxon>
        <taxon>Polychaeta</taxon>
        <taxon>Sedentaria</taxon>
        <taxon>Canalipalpata</taxon>
        <taxon>Terebellida</taxon>
        <taxon>Terebelliformia</taxon>
        <taxon>Alvinellidae</taxon>
        <taxon>Paralvinella</taxon>
    </lineage>
</organism>
<dbReference type="SUPFAM" id="SSF54791">
    <property type="entry name" value="Eukaryotic type KH-domain (KH-domain type I)"/>
    <property type="match status" value="1"/>
</dbReference>
<feature type="domain" description="K Homology" evidence="2">
    <location>
        <begin position="1"/>
        <end position="45"/>
    </location>
</feature>
<keyword evidence="4" id="KW-1185">Reference proteome</keyword>
<reference evidence="3" key="1">
    <citation type="journal article" date="2023" name="Mol. Biol. Evol.">
        <title>Third-Generation Sequencing Reveals the Adaptive Role of the Epigenome in Three Deep-Sea Polychaetes.</title>
        <authorList>
            <person name="Perez M."/>
            <person name="Aroh O."/>
            <person name="Sun Y."/>
            <person name="Lan Y."/>
            <person name="Juniper S.K."/>
            <person name="Young C.R."/>
            <person name="Angers B."/>
            <person name="Qian P.Y."/>
        </authorList>
    </citation>
    <scope>NUCLEOTIDE SEQUENCE</scope>
    <source>
        <strain evidence="3">P08H-3</strain>
    </source>
</reference>
<sequence length="88" mass="10056">KGDNVKKFREESGAKINISDASCPERIVTVTGTTDQIFKAFTMICKKFEEVCDYCVLIEYWDHRFCDDDNDDDDGDGDECIDAMLNDK</sequence>
<dbReference type="Gene3D" id="3.30.1370.10">
    <property type="entry name" value="K Homology domain, type 1"/>
    <property type="match status" value="1"/>
</dbReference>
<dbReference type="PROSITE" id="PS50084">
    <property type="entry name" value="KH_TYPE_1"/>
    <property type="match status" value="1"/>
</dbReference>
<accession>A0AAD9JDT9</accession>
<evidence type="ECO:0000313" key="3">
    <source>
        <dbReference type="EMBL" id="KAK2150786.1"/>
    </source>
</evidence>
<dbReference type="InterPro" id="IPR036612">
    <property type="entry name" value="KH_dom_type_1_sf"/>
</dbReference>
<evidence type="ECO:0000259" key="2">
    <source>
        <dbReference type="Pfam" id="PF00013"/>
    </source>
</evidence>
<protein>
    <recommendedName>
        <fullName evidence="2">K Homology domain-containing protein</fullName>
    </recommendedName>
</protein>
<dbReference type="CDD" id="cd22438">
    <property type="entry name" value="KH-I_PCBP_rpt1"/>
    <property type="match status" value="1"/>
</dbReference>
<dbReference type="EMBL" id="JAODUP010000389">
    <property type="protein sequence ID" value="KAK2150786.1"/>
    <property type="molecule type" value="Genomic_DNA"/>
</dbReference>
<dbReference type="Proteomes" id="UP001208570">
    <property type="component" value="Unassembled WGS sequence"/>
</dbReference>
<evidence type="ECO:0000313" key="4">
    <source>
        <dbReference type="Proteomes" id="UP001208570"/>
    </source>
</evidence>
<name>A0AAD9JDT9_9ANNE</name>